<dbReference type="PANTHER" id="PTHR30478:SF0">
    <property type="entry name" value="BETA SLIDING CLAMP"/>
    <property type="match status" value="1"/>
</dbReference>
<proteinExistence type="inferred from homology"/>
<protein>
    <recommendedName>
        <fullName evidence="3 10">Beta sliding clamp</fullName>
    </recommendedName>
</protein>
<dbReference type="Proteomes" id="UP000013777">
    <property type="component" value="Unassembled WGS sequence"/>
</dbReference>
<dbReference type="Pfam" id="PF02768">
    <property type="entry name" value="DNA_pol3_beta_3"/>
    <property type="match status" value="1"/>
</dbReference>
<dbReference type="SMART" id="SM00480">
    <property type="entry name" value="POL3Bc"/>
    <property type="match status" value="1"/>
</dbReference>
<dbReference type="Pfam" id="PF02767">
    <property type="entry name" value="DNA_pol3_beta_2"/>
    <property type="match status" value="1"/>
</dbReference>
<evidence type="ECO:0000259" key="11">
    <source>
        <dbReference type="Pfam" id="PF00712"/>
    </source>
</evidence>
<dbReference type="STRING" id="57732.RU94_GL001293"/>
<sequence length="375" mass="41683">MKVTLNRAVFIQELATVQRAISTKTTIPILTGVKIELKESGLVLTGSNADISIETILDKDNEKAGMDIASTGAIVLQARFFSEIVRKLPEDTFTLEVIENNQVSITSGKANFIVNGLDADNYPHLPIVERTNEMTLSVELLNQLISETVFAVSQHESRPILTGVHFVLENQKLLAVATDSHRLSQRIIPMEQGGAFNIVIPGKSLVELSRSLGDKEEDVEISIMENQVLFKTKNMLFYSRLLEGNYPDTNRLIPTSFDTEIEFNVPSFLAAIERASLLSHEGRNNIVRLSITEENVILYGNSPEVGKVEEDLNYEKITGEPLDISFNPDYMKAALRAFGDMSITIKFISPVRPFTLEPAEGQGDFIQLITPVRTN</sequence>
<dbReference type="InterPro" id="IPR022637">
    <property type="entry name" value="DNA_polIII_beta_cen"/>
</dbReference>
<gene>
    <name evidence="14" type="ORF">UAS_00007</name>
</gene>
<evidence type="ECO:0000313" key="15">
    <source>
        <dbReference type="Proteomes" id="UP000013777"/>
    </source>
</evidence>
<dbReference type="InterPro" id="IPR046938">
    <property type="entry name" value="DNA_clamp_sf"/>
</dbReference>
<comment type="similarity">
    <text evidence="2 10">Belongs to the beta sliding clamp family.</text>
</comment>
<dbReference type="GO" id="GO:0005737">
    <property type="term" value="C:cytoplasm"/>
    <property type="evidence" value="ECO:0007669"/>
    <property type="project" value="UniProtKB-SubCell"/>
</dbReference>
<reference evidence="14 15" key="1">
    <citation type="submission" date="2013-02" db="EMBL/GenBank/DDBJ databases">
        <title>The Genome Sequence of Enterococcus asini ATCC_700915.</title>
        <authorList>
            <consortium name="The Broad Institute Genome Sequencing Platform"/>
            <consortium name="The Broad Institute Genome Sequencing Center for Infectious Disease"/>
            <person name="Earl A.M."/>
            <person name="Gilmore M.S."/>
            <person name="Lebreton F."/>
            <person name="Walker B."/>
            <person name="Young S.K."/>
            <person name="Zeng Q."/>
            <person name="Gargeya S."/>
            <person name="Fitzgerald M."/>
            <person name="Haas B."/>
            <person name="Abouelleil A."/>
            <person name="Alvarado L."/>
            <person name="Arachchi H.M."/>
            <person name="Berlin A.M."/>
            <person name="Chapman S.B."/>
            <person name="Dewar J."/>
            <person name="Goldberg J."/>
            <person name="Griggs A."/>
            <person name="Gujja S."/>
            <person name="Hansen M."/>
            <person name="Howarth C."/>
            <person name="Imamovic A."/>
            <person name="Larimer J."/>
            <person name="McCowan C."/>
            <person name="Murphy C."/>
            <person name="Neiman D."/>
            <person name="Pearson M."/>
            <person name="Priest M."/>
            <person name="Roberts A."/>
            <person name="Saif S."/>
            <person name="Shea T."/>
            <person name="Sisk P."/>
            <person name="Sykes S."/>
            <person name="Wortman J."/>
            <person name="Nusbaum C."/>
            <person name="Birren B."/>
        </authorList>
    </citation>
    <scope>NUCLEOTIDE SEQUENCE [LARGE SCALE GENOMIC DNA]</scope>
    <source>
        <strain evidence="14 15">ATCC 700915</strain>
    </source>
</reference>
<evidence type="ECO:0000256" key="3">
    <source>
        <dbReference type="ARBA" id="ARBA00021035"/>
    </source>
</evidence>
<evidence type="ECO:0000256" key="4">
    <source>
        <dbReference type="ARBA" id="ARBA00022490"/>
    </source>
</evidence>
<dbReference type="HOGENOM" id="CLU_038149_2_0_9"/>
<keyword evidence="9" id="KW-0238">DNA-binding</keyword>
<dbReference type="GO" id="GO:0006271">
    <property type="term" value="P:DNA strand elongation involved in DNA replication"/>
    <property type="evidence" value="ECO:0007669"/>
    <property type="project" value="TreeGrafter"/>
</dbReference>
<dbReference type="NCBIfam" id="TIGR00663">
    <property type="entry name" value="dnan"/>
    <property type="match status" value="1"/>
</dbReference>
<dbReference type="SUPFAM" id="SSF55979">
    <property type="entry name" value="DNA clamp"/>
    <property type="match status" value="3"/>
</dbReference>
<keyword evidence="4 10" id="KW-0963">Cytoplasm</keyword>
<dbReference type="PIRSF" id="PIRSF000804">
    <property type="entry name" value="DNA_pol_III_b"/>
    <property type="match status" value="1"/>
</dbReference>
<feature type="domain" description="DNA polymerase III beta sliding clamp C-terminal" evidence="13">
    <location>
        <begin position="251"/>
        <end position="372"/>
    </location>
</feature>
<dbReference type="Pfam" id="PF00712">
    <property type="entry name" value="DNA_pol3_beta"/>
    <property type="match status" value="1"/>
</dbReference>
<evidence type="ECO:0000256" key="5">
    <source>
        <dbReference type="ARBA" id="ARBA00022679"/>
    </source>
</evidence>
<dbReference type="InterPro" id="IPR022634">
    <property type="entry name" value="DNA_polIII_beta_N"/>
</dbReference>
<comment type="subcellular location">
    <subcellularLocation>
        <location evidence="1 10">Cytoplasm</location>
    </subcellularLocation>
</comment>
<dbReference type="RefSeq" id="WP_010752692.1">
    <property type="nucleotide sequence ID" value="NZ_ASVU01000001.1"/>
</dbReference>
<comment type="function">
    <text evidence="10">Confers DNA tethering and processivity to DNA polymerases and other proteins. Acts as a clamp, forming a ring around DNA (a reaction catalyzed by the clamp-loading complex) which diffuses in an ATP-independent manner freely and bidirectionally along dsDNA. Initially characterized for its ability to contact the catalytic subunit of DNA polymerase III (Pol III), a complex, multichain enzyme responsible for most of the replicative synthesis in bacteria; Pol III exhibits 3'-5' exonuclease proofreading activity. The beta chain is required for initiation of replication as well as for processivity of DNA replication.</text>
</comment>
<comment type="caution">
    <text evidence="14">The sequence shown here is derived from an EMBL/GenBank/DDBJ whole genome shotgun (WGS) entry which is preliminary data.</text>
</comment>
<feature type="domain" description="DNA polymerase III beta sliding clamp central" evidence="12">
    <location>
        <begin position="136"/>
        <end position="248"/>
    </location>
</feature>
<dbReference type="AlphaFoldDB" id="R2Q602"/>
<keyword evidence="5 10" id="KW-0808">Transferase</keyword>
<dbReference type="CDD" id="cd00140">
    <property type="entry name" value="beta_clamp"/>
    <property type="match status" value="1"/>
</dbReference>
<feature type="domain" description="DNA polymerase III beta sliding clamp N-terminal" evidence="11">
    <location>
        <begin position="1"/>
        <end position="126"/>
    </location>
</feature>
<evidence type="ECO:0000259" key="12">
    <source>
        <dbReference type="Pfam" id="PF02767"/>
    </source>
</evidence>
<dbReference type="PANTHER" id="PTHR30478">
    <property type="entry name" value="DNA POLYMERASE III SUBUNIT BETA"/>
    <property type="match status" value="1"/>
</dbReference>
<keyword evidence="7 10" id="KW-0235">DNA replication</keyword>
<accession>R2Q602</accession>
<dbReference type="eggNOG" id="COG0592">
    <property type="taxonomic scope" value="Bacteria"/>
</dbReference>
<dbReference type="Gene3D" id="3.10.150.10">
    <property type="entry name" value="DNA Polymerase III, subunit A, domain 2"/>
    <property type="match status" value="1"/>
</dbReference>
<dbReference type="EMBL" id="AJAP01000001">
    <property type="protein sequence ID" value="EOH91932.1"/>
    <property type="molecule type" value="Genomic_DNA"/>
</dbReference>
<organism evidence="14 15">
    <name type="scientific">Enterococcus asini ATCC 700915</name>
    <dbReference type="NCBI Taxonomy" id="1158606"/>
    <lineage>
        <taxon>Bacteria</taxon>
        <taxon>Bacillati</taxon>
        <taxon>Bacillota</taxon>
        <taxon>Bacilli</taxon>
        <taxon>Lactobacillales</taxon>
        <taxon>Enterococcaceae</taxon>
        <taxon>Enterococcus</taxon>
    </lineage>
</organism>
<keyword evidence="8 10" id="KW-0239">DNA-directed DNA polymerase</keyword>
<comment type="subunit">
    <text evidence="10">Forms a ring-shaped head-to-tail homodimer around DNA.</text>
</comment>
<dbReference type="GO" id="GO:0008408">
    <property type="term" value="F:3'-5' exonuclease activity"/>
    <property type="evidence" value="ECO:0007669"/>
    <property type="project" value="InterPro"/>
</dbReference>
<evidence type="ECO:0000259" key="13">
    <source>
        <dbReference type="Pfam" id="PF02768"/>
    </source>
</evidence>
<evidence type="ECO:0000256" key="8">
    <source>
        <dbReference type="ARBA" id="ARBA00022932"/>
    </source>
</evidence>
<dbReference type="PATRIC" id="fig|1158606.3.peg.8"/>
<evidence type="ECO:0000256" key="7">
    <source>
        <dbReference type="ARBA" id="ARBA00022705"/>
    </source>
</evidence>
<dbReference type="GeneID" id="78364511"/>
<name>R2Q602_9ENTE</name>
<keyword evidence="6 10" id="KW-0548">Nucleotidyltransferase</keyword>
<dbReference type="Gene3D" id="3.70.10.10">
    <property type="match status" value="1"/>
</dbReference>
<evidence type="ECO:0000256" key="6">
    <source>
        <dbReference type="ARBA" id="ARBA00022695"/>
    </source>
</evidence>
<keyword evidence="15" id="KW-1185">Reference proteome</keyword>
<dbReference type="InterPro" id="IPR022635">
    <property type="entry name" value="DNA_polIII_beta_C"/>
</dbReference>
<evidence type="ECO:0000256" key="1">
    <source>
        <dbReference type="ARBA" id="ARBA00004496"/>
    </source>
</evidence>
<evidence type="ECO:0000256" key="9">
    <source>
        <dbReference type="ARBA" id="ARBA00023125"/>
    </source>
</evidence>
<dbReference type="GO" id="GO:0009360">
    <property type="term" value="C:DNA polymerase III complex"/>
    <property type="evidence" value="ECO:0007669"/>
    <property type="project" value="InterPro"/>
</dbReference>
<evidence type="ECO:0000256" key="10">
    <source>
        <dbReference type="PIRNR" id="PIRNR000804"/>
    </source>
</evidence>
<evidence type="ECO:0000256" key="2">
    <source>
        <dbReference type="ARBA" id="ARBA00010752"/>
    </source>
</evidence>
<dbReference type="GO" id="GO:0003677">
    <property type="term" value="F:DNA binding"/>
    <property type="evidence" value="ECO:0007669"/>
    <property type="project" value="UniProtKB-UniRule"/>
</dbReference>
<dbReference type="InterPro" id="IPR001001">
    <property type="entry name" value="DNA_polIII_beta"/>
</dbReference>
<dbReference type="GO" id="GO:0003887">
    <property type="term" value="F:DNA-directed DNA polymerase activity"/>
    <property type="evidence" value="ECO:0007669"/>
    <property type="project" value="UniProtKB-UniRule"/>
</dbReference>
<dbReference type="OrthoDB" id="8421503at2"/>
<evidence type="ECO:0000313" key="14">
    <source>
        <dbReference type="EMBL" id="EOH91932.1"/>
    </source>
</evidence>